<accession>A0A814NCC5</accession>
<feature type="transmembrane region" description="Helical" evidence="1">
    <location>
        <begin position="195"/>
        <end position="214"/>
    </location>
</feature>
<evidence type="ECO:0000313" key="4">
    <source>
        <dbReference type="Proteomes" id="UP000663864"/>
    </source>
</evidence>
<organism evidence="3 4">
    <name type="scientific">Rotaria sordida</name>
    <dbReference type="NCBI Taxonomy" id="392033"/>
    <lineage>
        <taxon>Eukaryota</taxon>
        <taxon>Metazoa</taxon>
        <taxon>Spiralia</taxon>
        <taxon>Gnathifera</taxon>
        <taxon>Rotifera</taxon>
        <taxon>Eurotatoria</taxon>
        <taxon>Bdelloidea</taxon>
        <taxon>Philodinida</taxon>
        <taxon>Philodinidae</taxon>
        <taxon>Rotaria</taxon>
    </lineage>
</organism>
<proteinExistence type="predicted"/>
<protein>
    <submittedName>
        <fullName evidence="3">Uncharacterized protein</fullName>
    </submittedName>
</protein>
<keyword evidence="1" id="KW-1133">Transmembrane helix</keyword>
<feature type="transmembrane region" description="Helical" evidence="1">
    <location>
        <begin position="88"/>
        <end position="109"/>
    </location>
</feature>
<keyword evidence="2" id="KW-0732">Signal</keyword>
<dbReference type="AlphaFoldDB" id="A0A814NCC5"/>
<evidence type="ECO:0000313" key="3">
    <source>
        <dbReference type="EMBL" id="CAF1091538.1"/>
    </source>
</evidence>
<feature type="chain" id="PRO_5032809466" evidence="2">
    <location>
        <begin position="21"/>
        <end position="890"/>
    </location>
</feature>
<evidence type="ECO:0000256" key="1">
    <source>
        <dbReference type="SAM" id="Phobius"/>
    </source>
</evidence>
<keyword evidence="1" id="KW-0812">Transmembrane</keyword>
<dbReference type="Proteomes" id="UP000663864">
    <property type="component" value="Unassembled WGS sequence"/>
</dbReference>
<dbReference type="EMBL" id="CAJNOT010000837">
    <property type="protein sequence ID" value="CAF1091538.1"/>
    <property type="molecule type" value="Genomic_DNA"/>
</dbReference>
<evidence type="ECO:0000256" key="2">
    <source>
        <dbReference type="SAM" id="SignalP"/>
    </source>
</evidence>
<sequence length="890" mass="104175">MVYGALILFVWGEAAPFLQGKFAGTTFDNSIDLQLKEVIRTIAKDYYNCYYCVNNFTSFTAIQNLINTQENNSMRPQPLDYLLSQNKWLLLIICLMLIFIYYWIFSIFISMMKNIHSKHDYFNEHLKKEREKLNTLEQKIYELKQIAGHNLDMYDIVCHKCWSSIYNLNFDYVISHALENNKPIKKSYDDTLSPLQYVFIITCFINTISITLIFKEPVRLFLLSNLFIIISHRNRSQRYIPAENNPDHLNYPTIEISKQWDSQRLCIRVTLVTVSSEQVPVICIHPYPIDTSELNVIKDIEKNTHYFPISEEELNQGRKSFRISRRKLTQHELRNYGQLCPLNKDEKDILRTDNPHDVRRIIDIYQLGKSQLFFSIAELVYDDLLPYIYDETSVYSHIMTANKTTHINNNKSFVRCVPTKGRWNGGDNILMIIPKLDKRKRAIGQLIATILLTRLPALRSLDLGMNYYGTNWPINTAVTPLTYLRLDLPCMDTLLRLISTTPLSDTLRQLHVKIGHSRSPVSISNLSIRMNSLHTFSFVQTFFSTLTIEWTIFEMLTSSNVMPILRRANVSIFIDISDLNRIGSSPLFTDYRHVDVHFGINLINCPQYINVTQYIPRGNRFHPREIVSVTFLVKHVSNRLEWLTGDDPFNRGSQYHHHMWYTLPWGFDEFFYEYLPEKWIIKVHVFEKPEKVTTIGQSSLRTFDASSQMWPLPICSLPHVVLSDCIETLNLSYYNTPIPINFLSTLRNITLANSINCLNDCSLLPITIRSIRILLFYTHPNYMLPNWPVMFDSLSKLSELTSLRIFMYDLPKTIDDRNCQTIAKAATLFSDFGFYFRYKFDMSDGSEFETIFNDHAKFITQLCHCILSLCLDKQPYYSVDNEHCGLTMWF</sequence>
<feature type="signal peptide" evidence="2">
    <location>
        <begin position="1"/>
        <end position="20"/>
    </location>
</feature>
<gene>
    <name evidence="3" type="ORF">ZHD862_LOCUS17118</name>
</gene>
<keyword evidence="1" id="KW-0472">Membrane</keyword>
<reference evidence="3" key="1">
    <citation type="submission" date="2021-02" db="EMBL/GenBank/DDBJ databases">
        <authorList>
            <person name="Nowell W R."/>
        </authorList>
    </citation>
    <scope>NUCLEOTIDE SEQUENCE</scope>
</reference>
<comment type="caution">
    <text evidence="3">The sequence shown here is derived from an EMBL/GenBank/DDBJ whole genome shotgun (WGS) entry which is preliminary data.</text>
</comment>
<name>A0A814NCC5_9BILA</name>